<evidence type="ECO:0000259" key="1">
    <source>
        <dbReference type="PROSITE" id="PS50943"/>
    </source>
</evidence>
<protein>
    <submittedName>
        <fullName evidence="2">Helix-turn-helix transcriptional regulator</fullName>
    </submittedName>
</protein>
<dbReference type="InterPro" id="IPR010982">
    <property type="entry name" value="Lambda_DNA-bd_dom_sf"/>
</dbReference>
<sequence>MIAYRLKRSRLDAGLSQKELGMAAGIEPETAKQRISQYENGRASPPFPLAIRLAAVLDVPECYFYIVSDDFAHEVVKLYKEETNLKSR</sequence>
<gene>
    <name evidence="2" type="ORF">FCN80_26170</name>
</gene>
<comment type="caution">
    <text evidence="2">The sequence shown here is derived from an EMBL/GenBank/DDBJ whole genome shotgun (WGS) entry which is preliminary data.</text>
</comment>
<dbReference type="RefSeq" id="WP_136993279.1">
    <property type="nucleotide sequence ID" value="NZ_SZPQ01000151.1"/>
</dbReference>
<dbReference type="Gene3D" id="1.10.260.40">
    <property type="entry name" value="lambda repressor-like DNA-binding domains"/>
    <property type="match status" value="1"/>
</dbReference>
<reference evidence="2 3" key="1">
    <citation type="submission" date="2019-04" db="EMBL/GenBank/DDBJ databases">
        <authorList>
            <person name="Li M."/>
            <person name="Gao C."/>
        </authorList>
    </citation>
    <scope>NUCLEOTIDE SEQUENCE [LARGE SCALE GENOMIC DNA]</scope>
    <source>
        <strain evidence="2 3">BGMRC 2031</strain>
    </source>
</reference>
<dbReference type="SUPFAM" id="SSF47413">
    <property type="entry name" value="lambda repressor-like DNA-binding domains"/>
    <property type="match status" value="1"/>
</dbReference>
<evidence type="ECO:0000313" key="2">
    <source>
        <dbReference type="EMBL" id="TKI01737.1"/>
    </source>
</evidence>
<proteinExistence type="predicted"/>
<dbReference type="InterPro" id="IPR001387">
    <property type="entry name" value="Cro/C1-type_HTH"/>
</dbReference>
<organism evidence="2 3">
    <name type="scientific">Martelella alba</name>
    <dbReference type="NCBI Taxonomy" id="2590451"/>
    <lineage>
        <taxon>Bacteria</taxon>
        <taxon>Pseudomonadati</taxon>
        <taxon>Pseudomonadota</taxon>
        <taxon>Alphaproteobacteria</taxon>
        <taxon>Hyphomicrobiales</taxon>
        <taxon>Aurantimonadaceae</taxon>
        <taxon>Martelella</taxon>
    </lineage>
</organism>
<dbReference type="Proteomes" id="UP000305202">
    <property type="component" value="Unassembled WGS sequence"/>
</dbReference>
<dbReference type="CDD" id="cd00093">
    <property type="entry name" value="HTH_XRE"/>
    <property type="match status" value="1"/>
</dbReference>
<keyword evidence="3" id="KW-1185">Reference proteome</keyword>
<name>A0ABY2SD29_9HYPH</name>
<feature type="domain" description="HTH cro/C1-type" evidence="1">
    <location>
        <begin position="6"/>
        <end position="64"/>
    </location>
</feature>
<dbReference type="Pfam" id="PF01381">
    <property type="entry name" value="HTH_3"/>
    <property type="match status" value="1"/>
</dbReference>
<evidence type="ECO:0000313" key="3">
    <source>
        <dbReference type="Proteomes" id="UP000305202"/>
    </source>
</evidence>
<dbReference type="SMART" id="SM00530">
    <property type="entry name" value="HTH_XRE"/>
    <property type="match status" value="1"/>
</dbReference>
<dbReference type="PROSITE" id="PS50943">
    <property type="entry name" value="HTH_CROC1"/>
    <property type="match status" value="1"/>
</dbReference>
<accession>A0ABY2SD29</accession>
<dbReference type="EMBL" id="SZPQ01000151">
    <property type="protein sequence ID" value="TKI01737.1"/>
    <property type="molecule type" value="Genomic_DNA"/>
</dbReference>